<proteinExistence type="inferred from homology"/>
<comment type="function">
    <text evidence="2 11">Catalyzes a salvage reaction resulting in the formation of AMP, that is energically less costly than de novo synthesis.</text>
</comment>
<sequence length="180" mass="19993">MTKSRSKDIEVLRGHIRDIPDFPQKGIVFKDITPLLKDPETLILTSRLLLDPFKDEKVDLVAGIESRGFIFGTRLATDLNAGFVPVRKPNKLPAQKISVEYDLEYGTDQLEMHRDAISEGDRVIIHDDLMATGGSAKAAAELIKELGGVVIGYSFILELGFLNGRAKLEREIPVHSLIEI</sequence>
<dbReference type="FunFam" id="3.40.50.2020:FF:000021">
    <property type="entry name" value="Adenine phosphoribosyltransferase"/>
    <property type="match status" value="1"/>
</dbReference>
<dbReference type="HAMAP" id="MF_00004">
    <property type="entry name" value="Aden_phosphoribosyltr"/>
    <property type="match status" value="1"/>
</dbReference>
<dbReference type="EMBL" id="JAFIDN010000013">
    <property type="protein sequence ID" value="MBP3193712.1"/>
    <property type="molecule type" value="Genomic_DNA"/>
</dbReference>
<accession>A0A8J7UWJ9</accession>
<evidence type="ECO:0000256" key="8">
    <source>
        <dbReference type="ARBA" id="ARBA00022676"/>
    </source>
</evidence>
<dbReference type="CDD" id="cd06223">
    <property type="entry name" value="PRTases_typeI"/>
    <property type="match status" value="1"/>
</dbReference>
<dbReference type="GO" id="GO:0005737">
    <property type="term" value="C:cytoplasm"/>
    <property type="evidence" value="ECO:0007669"/>
    <property type="project" value="UniProtKB-SubCell"/>
</dbReference>
<evidence type="ECO:0000313" key="13">
    <source>
        <dbReference type="EMBL" id="MBP3193712.1"/>
    </source>
</evidence>
<dbReference type="GO" id="GO:0016208">
    <property type="term" value="F:AMP binding"/>
    <property type="evidence" value="ECO:0007669"/>
    <property type="project" value="TreeGrafter"/>
</dbReference>
<dbReference type="InterPro" id="IPR000836">
    <property type="entry name" value="PRTase_dom"/>
</dbReference>
<comment type="similarity">
    <text evidence="5 11">Belongs to the purine/pyrimidine phosphoribosyltransferase family.</text>
</comment>
<dbReference type="EC" id="2.4.2.7" evidence="6 11"/>
<dbReference type="NCBIfam" id="TIGR01090">
    <property type="entry name" value="apt"/>
    <property type="match status" value="1"/>
</dbReference>
<comment type="pathway">
    <text evidence="4 11">Purine metabolism; AMP biosynthesis via salvage pathway; AMP from adenine: step 1/1.</text>
</comment>
<dbReference type="GO" id="GO:0006168">
    <property type="term" value="P:adenine salvage"/>
    <property type="evidence" value="ECO:0007669"/>
    <property type="project" value="InterPro"/>
</dbReference>
<dbReference type="NCBIfam" id="NF002636">
    <property type="entry name" value="PRK02304.1-5"/>
    <property type="match status" value="1"/>
</dbReference>
<evidence type="ECO:0000256" key="2">
    <source>
        <dbReference type="ARBA" id="ARBA00003968"/>
    </source>
</evidence>
<evidence type="ECO:0000256" key="4">
    <source>
        <dbReference type="ARBA" id="ARBA00004659"/>
    </source>
</evidence>
<evidence type="ECO:0000256" key="6">
    <source>
        <dbReference type="ARBA" id="ARBA00011893"/>
    </source>
</evidence>
<dbReference type="UniPathway" id="UPA00588">
    <property type="reaction ID" value="UER00646"/>
</dbReference>
<protein>
    <recommendedName>
        <fullName evidence="6 11">Adenine phosphoribosyltransferase</fullName>
        <shortName evidence="11">APRT</shortName>
        <ecNumber evidence="6 11">2.4.2.7</ecNumber>
    </recommendedName>
</protein>
<dbReference type="SUPFAM" id="SSF53271">
    <property type="entry name" value="PRTase-like"/>
    <property type="match status" value="1"/>
</dbReference>
<dbReference type="PANTHER" id="PTHR32315:SF3">
    <property type="entry name" value="ADENINE PHOSPHORIBOSYLTRANSFERASE"/>
    <property type="match status" value="1"/>
</dbReference>
<evidence type="ECO:0000256" key="9">
    <source>
        <dbReference type="ARBA" id="ARBA00022679"/>
    </source>
</evidence>
<reference evidence="13" key="1">
    <citation type="submission" date="2021-02" db="EMBL/GenBank/DDBJ databases">
        <title>Natronogracilivirga saccharolytica gen. nov. sp. nov. a new anaerobic, haloalkiliphilic carbohydrate-fermenting bacterium from soda lake and proposing of Cyclonatronumiaceae fam. nov. in the phylum Balneolaeota.</title>
        <authorList>
            <person name="Zhilina T.N."/>
            <person name="Sorokin D.Y."/>
            <person name="Zavarzina D.G."/>
            <person name="Toshchakov S.V."/>
            <person name="Kublanov I.V."/>
        </authorList>
    </citation>
    <scope>NUCLEOTIDE SEQUENCE</scope>
    <source>
        <strain evidence="13">Z-1702</strain>
    </source>
</reference>
<organism evidence="13 14">
    <name type="scientific">Natronogracilivirga saccharolytica</name>
    <dbReference type="NCBI Taxonomy" id="2812953"/>
    <lineage>
        <taxon>Bacteria</taxon>
        <taxon>Pseudomonadati</taxon>
        <taxon>Balneolota</taxon>
        <taxon>Balneolia</taxon>
        <taxon>Balneolales</taxon>
        <taxon>Cyclonatronaceae</taxon>
        <taxon>Natronogracilivirga</taxon>
    </lineage>
</organism>
<dbReference type="Proteomes" id="UP000673975">
    <property type="component" value="Unassembled WGS sequence"/>
</dbReference>
<evidence type="ECO:0000256" key="5">
    <source>
        <dbReference type="ARBA" id="ARBA00008391"/>
    </source>
</evidence>
<comment type="caution">
    <text evidence="13">The sequence shown here is derived from an EMBL/GenBank/DDBJ whole genome shotgun (WGS) entry which is preliminary data.</text>
</comment>
<evidence type="ECO:0000256" key="3">
    <source>
        <dbReference type="ARBA" id="ARBA00004496"/>
    </source>
</evidence>
<dbReference type="AlphaFoldDB" id="A0A8J7UWJ9"/>
<keyword evidence="7 11" id="KW-0963">Cytoplasm</keyword>
<evidence type="ECO:0000256" key="11">
    <source>
        <dbReference type="HAMAP-Rule" id="MF_00004"/>
    </source>
</evidence>
<dbReference type="InterPro" id="IPR029057">
    <property type="entry name" value="PRTase-like"/>
</dbReference>
<comment type="subunit">
    <text evidence="11">Homodimer.</text>
</comment>
<dbReference type="GO" id="GO:0006166">
    <property type="term" value="P:purine ribonucleoside salvage"/>
    <property type="evidence" value="ECO:0007669"/>
    <property type="project" value="UniProtKB-UniRule"/>
</dbReference>
<dbReference type="GO" id="GO:0003999">
    <property type="term" value="F:adenine phosphoribosyltransferase activity"/>
    <property type="evidence" value="ECO:0007669"/>
    <property type="project" value="UniProtKB-UniRule"/>
</dbReference>
<dbReference type="NCBIfam" id="NF002634">
    <property type="entry name" value="PRK02304.1-3"/>
    <property type="match status" value="1"/>
</dbReference>
<dbReference type="GO" id="GO:0044209">
    <property type="term" value="P:AMP salvage"/>
    <property type="evidence" value="ECO:0007669"/>
    <property type="project" value="UniProtKB-UniRule"/>
</dbReference>
<dbReference type="GO" id="GO:0002055">
    <property type="term" value="F:adenine binding"/>
    <property type="evidence" value="ECO:0007669"/>
    <property type="project" value="TreeGrafter"/>
</dbReference>
<keyword evidence="14" id="KW-1185">Reference proteome</keyword>
<evidence type="ECO:0000313" key="14">
    <source>
        <dbReference type="Proteomes" id="UP000673975"/>
    </source>
</evidence>
<evidence type="ECO:0000256" key="7">
    <source>
        <dbReference type="ARBA" id="ARBA00022490"/>
    </source>
</evidence>
<comment type="catalytic activity">
    <reaction evidence="1 11">
        <text>AMP + diphosphate = 5-phospho-alpha-D-ribose 1-diphosphate + adenine</text>
        <dbReference type="Rhea" id="RHEA:16609"/>
        <dbReference type="ChEBI" id="CHEBI:16708"/>
        <dbReference type="ChEBI" id="CHEBI:33019"/>
        <dbReference type="ChEBI" id="CHEBI:58017"/>
        <dbReference type="ChEBI" id="CHEBI:456215"/>
        <dbReference type="EC" id="2.4.2.7"/>
    </reaction>
</comment>
<gene>
    <name evidence="11" type="primary">apt</name>
    <name evidence="13" type="ORF">NATSA_13630</name>
</gene>
<comment type="subcellular location">
    <subcellularLocation>
        <location evidence="3 11">Cytoplasm</location>
    </subcellularLocation>
</comment>
<name>A0A8J7UWJ9_9BACT</name>
<keyword evidence="10 11" id="KW-0660">Purine salvage</keyword>
<keyword evidence="9 11" id="KW-0808">Transferase</keyword>
<keyword evidence="8 11" id="KW-0328">Glycosyltransferase</keyword>
<dbReference type="RefSeq" id="WP_210513169.1">
    <property type="nucleotide sequence ID" value="NZ_JAFIDN010000013.1"/>
</dbReference>
<dbReference type="InterPro" id="IPR050054">
    <property type="entry name" value="UPRTase/APRTase"/>
</dbReference>
<dbReference type="PANTHER" id="PTHR32315">
    <property type="entry name" value="ADENINE PHOSPHORIBOSYLTRANSFERASE"/>
    <property type="match status" value="1"/>
</dbReference>
<evidence type="ECO:0000259" key="12">
    <source>
        <dbReference type="Pfam" id="PF00156"/>
    </source>
</evidence>
<dbReference type="InterPro" id="IPR005764">
    <property type="entry name" value="Ade_phspho_trans"/>
</dbReference>
<evidence type="ECO:0000256" key="1">
    <source>
        <dbReference type="ARBA" id="ARBA00000868"/>
    </source>
</evidence>
<dbReference type="Pfam" id="PF00156">
    <property type="entry name" value="Pribosyltran"/>
    <property type="match status" value="1"/>
</dbReference>
<evidence type="ECO:0000256" key="10">
    <source>
        <dbReference type="ARBA" id="ARBA00022726"/>
    </source>
</evidence>
<dbReference type="Gene3D" id="3.40.50.2020">
    <property type="match status" value="1"/>
</dbReference>
<feature type="domain" description="Phosphoribosyltransferase" evidence="12">
    <location>
        <begin position="43"/>
        <end position="151"/>
    </location>
</feature>